<proteinExistence type="predicted"/>
<organism evidence="2">
    <name type="scientific">Mesocestoides corti</name>
    <name type="common">Flatworm</name>
    <dbReference type="NCBI Taxonomy" id="53468"/>
    <lineage>
        <taxon>Eukaryota</taxon>
        <taxon>Metazoa</taxon>
        <taxon>Spiralia</taxon>
        <taxon>Lophotrochozoa</taxon>
        <taxon>Platyhelminthes</taxon>
        <taxon>Cestoda</taxon>
        <taxon>Eucestoda</taxon>
        <taxon>Cyclophyllidea</taxon>
        <taxon>Mesocestoididae</taxon>
        <taxon>Mesocestoides</taxon>
    </lineage>
</organism>
<dbReference type="AlphaFoldDB" id="A0A5K3EV46"/>
<accession>A0A5K3EV46</accession>
<protein>
    <submittedName>
        <fullName evidence="2">FLYWCH-type domain-containing protein</fullName>
    </submittedName>
</protein>
<evidence type="ECO:0000313" key="2">
    <source>
        <dbReference type="WBParaSite" id="MCU_003342-RA"/>
    </source>
</evidence>
<name>A0A5K3EV46_MESCO</name>
<feature type="region of interest" description="Disordered" evidence="1">
    <location>
        <begin position="1"/>
        <end position="46"/>
    </location>
</feature>
<evidence type="ECO:0000256" key="1">
    <source>
        <dbReference type="SAM" id="MobiDB-lite"/>
    </source>
</evidence>
<reference evidence="2" key="1">
    <citation type="submission" date="2019-11" db="UniProtKB">
        <authorList>
            <consortium name="WormBaseParasite"/>
        </authorList>
    </citation>
    <scope>IDENTIFICATION</scope>
</reference>
<sequence length="105" mass="11237">MQDNPTPTPPPTHPPTHPFTHQPTPGVPPTTSSLPESVSSGEDAGFRVRGSCASGHVYLKSEKVVRERTGRQWHAAADCPRLSTHTQSNHQCFVGAQNAAMTTIA</sequence>
<dbReference type="WBParaSite" id="MCU_003342-RA">
    <property type="protein sequence ID" value="MCU_003342-RA"/>
    <property type="gene ID" value="MCU_003342"/>
</dbReference>
<feature type="compositionally biased region" description="Pro residues" evidence="1">
    <location>
        <begin position="1"/>
        <end position="17"/>
    </location>
</feature>
<feature type="compositionally biased region" description="Polar residues" evidence="1">
    <location>
        <begin position="29"/>
        <end position="40"/>
    </location>
</feature>